<name>A0AAW1JXX4_POPJA</name>
<evidence type="ECO:0000313" key="1">
    <source>
        <dbReference type="EMBL" id="KAK9709576.1"/>
    </source>
</evidence>
<gene>
    <name evidence="1" type="ORF">QE152_g26505</name>
</gene>
<evidence type="ECO:0000313" key="2">
    <source>
        <dbReference type="Proteomes" id="UP001458880"/>
    </source>
</evidence>
<proteinExistence type="predicted"/>
<comment type="caution">
    <text evidence="1">The sequence shown here is derived from an EMBL/GenBank/DDBJ whole genome shotgun (WGS) entry which is preliminary data.</text>
</comment>
<reference evidence="1 2" key="1">
    <citation type="journal article" date="2024" name="BMC Genomics">
        <title>De novo assembly and annotation of Popillia japonica's genome with initial clues to its potential as an invasive pest.</title>
        <authorList>
            <person name="Cucini C."/>
            <person name="Boschi S."/>
            <person name="Funari R."/>
            <person name="Cardaioli E."/>
            <person name="Iannotti N."/>
            <person name="Marturano G."/>
            <person name="Paoli F."/>
            <person name="Bruttini M."/>
            <person name="Carapelli A."/>
            <person name="Frati F."/>
            <person name="Nardi F."/>
        </authorList>
    </citation>
    <scope>NUCLEOTIDE SEQUENCE [LARGE SCALE GENOMIC DNA]</scope>
    <source>
        <strain evidence="1">DMR45628</strain>
    </source>
</reference>
<keyword evidence="2" id="KW-1185">Reference proteome</keyword>
<organism evidence="1 2">
    <name type="scientific">Popillia japonica</name>
    <name type="common">Japanese beetle</name>
    <dbReference type="NCBI Taxonomy" id="7064"/>
    <lineage>
        <taxon>Eukaryota</taxon>
        <taxon>Metazoa</taxon>
        <taxon>Ecdysozoa</taxon>
        <taxon>Arthropoda</taxon>
        <taxon>Hexapoda</taxon>
        <taxon>Insecta</taxon>
        <taxon>Pterygota</taxon>
        <taxon>Neoptera</taxon>
        <taxon>Endopterygota</taxon>
        <taxon>Coleoptera</taxon>
        <taxon>Polyphaga</taxon>
        <taxon>Scarabaeiformia</taxon>
        <taxon>Scarabaeidae</taxon>
        <taxon>Rutelinae</taxon>
        <taxon>Popillia</taxon>
    </lineage>
</organism>
<protein>
    <submittedName>
        <fullName evidence="1">Uncharacterized protein</fullName>
    </submittedName>
</protein>
<dbReference type="Proteomes" id="UP001458880">
    <property type="component" value="Unassembled WGS sequence"/>
</dbReference>
<accession>A0AAW1JXX4</accession>
<sequence>MFKAGCTNLPINKKTTGIISSPSRQGTISRFSNTVLERSGNTGSSNTCRPINTISLEDCLTVSIMKDHLELPKVQPSKAPDDPKSFRPTLYKLLQKFPYNRLNTKMFDSIAVGFRPGCIYAGHVVSFA</sequence>
<dbReference type="AlphaFoldDB" id="A0AAW1JXX4"/>
<dbReference type="EMBL" id="JASPKY010000306">
    <property type="protein sequence ID" value="KAK9709576.1"/>
    <property type="molecule type" value="Genomic_DNA"/>
</dbReference>